<dbReference type="Proteomes" id="UP000006502">
    <property type="component" value="Chromosome"/>
</dbReference>
<keyword evidence="2" id="KW-1185">Reference proteome</keyword>
<evidence type="ECO:0000313" key="2">
    <source>
        <dbReference type="Proteomes" id="UP000006502"/>
    </source>
</evidence>
<dbReference type="STRING" id="1212765.MHLP_00750"/>
<dbReference type="HOGENOM" id="CLU_1990172_0_0_14"/>
<dbReference type="KEGG" id="mhl:MHLP_00750"/>
<proteinExistence type="predicted"/>
<accession>I7B902</accession>
<gene>
    <name evidence="1" type="ordered locus">MHLP_00750</name>
</gene>
<dbReference type="AlphaFoldDB" id="I7B902"/>
<sequence>MGIYIDYYEICPRCGCESDLCSGCGYQVNEESSTGFICPCEGDHPMTCPDCGVDCYPEDEVEAYRDFQEALEEFFNKKRSLPQTDLKKLGLEVLAHLSNFNEKILTKEEVQKIESIRSLTSALPS</sequence>
<organism evidence="1 2">
    <name type="scientific">Mycoplasma haematolamae (strain Purdue)</name>
    <dbReference type="NCBI Taxonomy" id="1212765"/>
    <lineage>
        <taxon>Bacteria</taxon>
        <taxon>Bacillati</taxon>
        <taxon>Mycoplasmatota</taxon>
        <taxon>Mollicutes</taxon>
        <taxon>Mycoplasmataceae</taxon>
        <taxon>Mycoplasma</taxon>
    </lineage>
</organism>
<dbReference type="PATRIC" id="fig|1212765.3.peg.174"/>
<evidence type="ECO:0000313" key="1">
    <source>
        <dbReference type="EMBL" id="AFO51730.1"/>
    </source>
</evidence>
<dbReference type="EMBL" id="CP003731">
    <property type="protein sequence ID" value="AFO51730.1"/>
    <property type="molecule type" value="Genomic_DNA"/>
</dbReference>
<name>I7B902_MYCHA</name>
<protein>
    <submittedName>
        <fullName evidence="1">Uncharacterized protein</fullName>
    </submittedName>
</protein>
<reference evidence="1 2" key="1">
    <citation type="journal article" date="2012" name="J. Bacteriol.">
        <title>Genome Sequence of "Candidatus Mycoplasma haemolamae" Strain Purdue, a Red Blood Cell Pathogen of Alpacas (Vicugna pacos) and Llamas (Lama glama).</title>
        <authorList>
            <person name="Guimaraes A.M."/>
            <person name="Toth B."/>
            <person name="Santos A.P."/>
            <person name="do Nascimento N.C."/>
            <person name="Kritchevsky J.E."/>
            <person name="Messick J.B."/>
        </authorList>
    </citation>
    <scope>NUCLEOTIDE SEQUENCE [LARGE SCALE GENOMIC DNA]</scope>
    <source>
        <strain evidence="1 2">Purdue</strain>
    </source>
</reference>
<reference evidence="2" key="2">
    <citation type="submission" date="2012-07" db="EMBL/GenBank/DDBJ databases">
        <title>Complete genome sequence of 'Candidatus Mycoplasma haemolamae'.</title>
        <authorList>
            <person name="Guimaraes A.M.S."/>
            <person name="Toth B."/>
            <person name="Santos A.P."/>
            <person name="Nascimento N.C."/>
            <person name="Sojka J.E."/>
            <person name="Messick J.B."/>
        </authorList>
    </citation>
    <scope>NUCLEOTIDE SEQUENCE [LARGE SCALE GENOMIC DNA]</scope>
    <source>
        <strain evidence="2">Purdue</strain>
    </source>
</reference>